<evidence type="ECO:0000313" key="8">
    <source>
        <dbReference type="Proteomes" id="UP000179807"/>
    </source>
</evidence>
<sequence>MIIENCLQYTISMIDFDTELICPAVVCAIAASAAVIFFHYYGMFKLPWYVSSSLLVYALVVIFMTFGLLPYDISNSLFGPEDYDDTVLKTIITCLYWGTWILGWGLTPVFCCVYTYKYALTPGRRIWYSIRYNLIWYAIAFTIMGIFLVIFVATTGITWNNLVALGYAMCNGYGLTLIVFLLGHGLIALPRSVWRAGDPMNRVNYLFDNLNASAKEVADSYVNGQYAMKALMKLSRKIPRFYEELVRPNLDSRINQLEKLLEEKDLPEYFYSEVVPDKKYKAIVENDWDGATQYEIENLFYMVDWKIISLDESSFAMKYYADLLTPAIKSAIKLQKNKCLSFLKNFCMKFISIILYIQTAAYVWGDITLMFNKTEINIYYYLSHLKVPTFINQLCVTFPIIGYLMFTGAWSCHLMKCGTMYRFIPHKSNDYTLYYWIVIMGRLAPSIAYNYINQIDATETTLFKVYGEMRNIAFLGNAYNQYLPAFMFLVMILVTFNVWDKIISIFGYKRNPDGTNKENEKKYHVFRALKPEDEEILNDSVFVSLNTLPSEQPLLY</sequence>
<dbReference type="VEuPathDB" id="TrichDB:TRFO_28914"/>
<feature type="transmembrane region" description="Helical" evidence="6">
    <location>
        <begin position="90"/>
        <end position="114"/>
    </location>
</feature>
<feature type="transmembrane region" description="Helical" evidence="6">
    <location>
        <begin position="165"/>
        <end position="189"/>
    </location>
</feature>
<evidence type="ECO:0000256" key="3">
    <source>
        <dbReference type="ARBA" id="ARBA00022692"/>
    </source>
</evidence>
<gene>
    <name evidence="7" type="ORF">TRFO_28914</name>
</gene>
<keyword evidence="3 6" id="KW-0812">Transmembrane</keyword>
<keyword evidence="4 6" id="KW-1133">Transmembrane helix</keyword>
<protein>
    <recommendedName>
        <fullName evidence="9">LMBR1-like conserved region family protein</fullName>
    </recommendedName>
</protein>
<dbReference type="AlphaFoldDB" id="A0A1J4K2D4"/>
<dbReference type="Proteomes" id="UP000179807">
    <property type="component" value="Unassembled WGS sequence"/>
</dbReference>
<evidence type="ECO:0000256" key="4">
    <source>
        <dbReference type="ARBA" id="ARBA00022989"/>
    </source>
</evidence>
<reference evidence="7" key="1">
    <citation type="submission" date="2016-10" db="EMBL/GenBank/DDBJ databases">
        <authorList>
            <person name="Benchimol M."/>
            <person name="Almeida L.G."/>
            <person name="Vasconcelos A.T."/>
            <person name="Perreira-Neves A."/>
            <person name="Rosa I.A."/>
            <person name="Tasca T."/>
            <person name="Bogo M.R."/>
            <person name="de Souza W."/>
        </authorList>
    </citation>
    <scope>NUCLEOTIDE SEQUENCE [LARGE SCALE GENOMIC DNA]</scope>
    <source>
        <strain evidence="7">K</strain>
    </source>
</reference>
<evidence type="ECO:0008006" key="9">
    <source>
        <dbReference type="Google" id="ProtNLM"/>
    </source>
</evidence>
<evidence type="ECO:0000256" key="2">
    <source>
        <dbReference type="ARBA" id="ARBA00010487"/>
    </source>
</evidence>
<feature type="transmembrane region" description="Helical" evidence="6">
    <location>
        <begin position="390"/>
        <end position="412"/>
    </location>
</feature>
<dbReference type="RefSeq" id="XP_068356789.1">
    <property type="nucleotide sequence ID" value="XM_068506458.1"/>
</dbReference>
<dbReference type="OrthoDB" id="203099at2759"/>
<evidence type="ECO:0000256" key="1">
    <source>
        <dbReference type="ARBA" id="ARBA00004141"/>
    </source>
</evidence>
<evidence type="ECO:0000313" key="7">
    <source>
        <dbReference type="EMBL" id="OHT03653.1"/>
    </source>
</evidence>
<comment type="subcellular location">
    <subcellularLocation>
        <location evidence="1">Membrane</location>
        <topology evidence="1">Multi-pass membrane protein</topology>
    </subcellularLocation>
</comment>
<proteinExistence type="inferred from homology"/>
<dbReference type="PANTHER" id="PTHR21355">
    <property type="entry name" value="G-PROTEIN COUPLED RECEPTOR-ASSOCIATED PROTEIN LMBRD2"/>
    <property type="match status" value="1"/>
</dbReference>
<name>A0A1J4K2D4_9EUKA</name>
<accession>A0A1J4K2D4</accession>
<dbReference type="GeneID" id="94841162"/>
<comment type="similarity">
    <text evidence="2">Belongs to the LIMR family.</text>
</comment>
<feature type="transmembrane region" description="Helical" evidence="6">
    <location>
        <begin position="479"/>
        <end position="499"/>
    </location>
</feature>
<evidence type="ECO:0000256" key="6">
    <source>
        <dbReference type="SAM" id="Phobius"/>
    </source>
</evidence>
<feature type="transmembrane region" description="Helical" evidence="6">
    <location>
        <begin position="346"/>
        <end position="365"/>
    </location>
</feature>
<feature type="transmembrane region" description="Helical" evidence="6">
    <location>
        <begin position="48"/>
        <end position="70"/>
    </location>
</feature>
<dbReference type="InterPro" id="IPR006876">
    <property type="entry name" value="LMBR1-like_membr_prot"/>
</dbReference>
<organism evidence="7 8">
    <name type="scientific">Tritrichomonas foetus</name>
    <dbReference type="NCBI Taxonomy" id="1144522"/>
    <lineage>
        <taxon>Eukaryota</taxon>
        <taxon>Metamonada</taxon>
        <taxon>Parabasalia</taxon>
        <taxon>Tritrichomonadida</taxon>
        <taxon>Tritrichomonadidae</taxon>
        <taxon>Tritrichomonas</taxon>
    </lineage>
</organism>
<evidence type="ECO:0000256" key="5">
    <source>
        <dbReference type="ARBA" id="ARBA00023136"/>
    </source>
</evidence>
<dbReference type="GO" id="GO:0016020">
    <property type="term" value="C:membrane"/>
    <property type="evidence" value="ECO:0007669"/>
    <property type="project" value="UniProtKB-SubCell"/>
</dbReference>
<dbReference type="PANTHER" id="PTHR21355:SF0">
    <property type="entry name" value="G-PROTEIN COUPLED RECEPTOR-ASSOCIATED PROTEIN LMBRD2"/>
    <property type="match status" value="1"/>
</dbReference>
<dbReference type="Pfam" id="PF04791">
    <property type="entry name" value="LMBR1"/>
    <property type="match status" value="1"/>
</dbReference>
<comment type="caution">
    <text evidence="7">The sequence shown here is derived from an EMBL/GenBank/DDBJ whole genome shotgun (WGS) entry which is preliminary data.</text>
</comment>
<feature type="transmembrane region" description="Helical" evidence="6">
    <location>
        <begin position="134"/>
        <end position="159"/>
    </location>
</feature>
<feature type="transmembrane region" description="Helical" evidence="6">
    <location>
        <begin position="20"/>
        <end position="41"/>
    </location>
</feature>
<keyword evidence="5 6" id="KW-0472">Membrane</keyword>
<keyword evidence="8" id="KW-1185">Reference proteome</keyword>
<feature type="transmembrane region" description="Helical" evidence="6">
    <location>
        <begin position="433"/>
        <end position="452"/>
    </location>
</feature>
<dbReference type="InterPro" id="IPR051584">
    <property type="entry name" value="GPCR-associated_LMBR1"/>
</dbReference>
<dbReference type="EMBL" id="MLAK01000819">
    <property type="protein sequence ID" value="OHT03653.1"/>
    <property type="molecule type" value="Genomic_DNA"/>
</dbReference>